<comment type="caution">
    <text evidence="3">The sequence shown here is derived from an EMBL/GenBank/DDBJ whole genome shotgun (WGS) entry which is preliminary data.</text>
</comment>
<dbReference type="SUPFAM" id="SSF53067">
    <property type="entry name" value="Actin-like ATPase domain"/>
    <property type="match status" value="2"/>
</dbReference>
<dbReference type="InterPro" id="IPR043129">
    <property type="entry name" value="ATPase_NBD"/>
</dbReference>
<dbReference type="Pfam" id="PF02541">
    <property type="entry name" value="Ppx-GppA"/>
    <property type="match status" value="1"/>
</dbReference>
<dbReference type="GO" id="GO:0016462">
    <property type="term" value="F:pyrophosphatase activity"/>
    <property type="evidence" value="ECO:0007669"/>
    <property type="project" value="TreeGrafter"/>
</dbReference>
<dbReference type="InterPro" id="IPR003695">
    <property type="entry name" value="Ppx_GppA_N"/>
</dbReference>
<dbReference type="PANTHER" id="PTHR30005">
    <property type="entry name" value="EXOPOLYPHOSPHATASE"/>
    <property type="match status" value="1"/>
</dbReference>
<feature type="compositionally biased region" description="Basic and acidic residues" evidence="1">
    <location>
        <begin position="74"/>
        <end position="89"/>
    </location>
</feature>
<proteinExistence type="predicted"/>
<evidence type="ECO:0000259" key="2">
    <source>
        <dbReference type="Pfam" id="PF02541"/>
    </source>
</evidence>
<dbReference type="AlphaFoldDB" id="A0A6N6VHS6"/>
<name>A0A6N6VHS6_9HYPH</name>
<evidence type="ECO:0000313" key="4">
    <source>
        <dbReference type="Proteomes" id="UP000468901"/>
    </source>
</evidence>
<feature type="domain" description="Ppx/GppA phosphatase N-terminal" evidence="2">
    <location>
        <begin position="104"/>
        <end position="405"/>
    </location>
</feature>
<dbReference type="Gene3D" id="3.30.420.40">
    <property type="match status" value="1"/>
</dbReference>
<dbReference type="EMBL" id="WESC01000006">
    <property type="protein sequence ID" value="KAB7740578.1"/>
    <property type="molecule type" value="Genomic_DNA"/>
</dbReference>
<dbReference type="InterPro" id="IPR050273">
    <property type="entry name" value="GppA/Ppx_hydrolase"/>
</dbReference>
<dbReference type="CDD" id="cd24054">
    <property type="entry name" value="ASKHA_NBD_AaPPX-GppA_MtPPX2-like"/>
    <property type="match status" value="1"/>
</dbReference>
<protein>
    <submittedName>
        <fullName evidence="3">Ppx/GppA family phosphatase</fullName>
    </submittedName>
</protein>
<feature type="compositionally biased region" description="Low complexity" evidence="1">
    <location>
        <begin position="1"/>
        <end position="14"/>
    </location>
</feature>
<accession>A0A6N6VHS6</accession>
<dbReference type="PANTHER" id="PTHR30005:SF0">
    <property type="entry name" value="RETROGRADE REGULATION PROTEIN 2"/>
    <property type="match status" value="1"/>
</dbReference>
<dbReference type="Gene3D" id="3.30.420.150">
    <property type="entry name" value="Exopolyphosphatase. Domain 2"/>
    <property type="match status" value="1"/>
</dbReference>
<feature type="compositionally biased region" description="Basic residues" evidence="1">
    <location>
        <begin position="18"/>
        <end position="30"/>
    </location>
</feature>
<keyword evidence="4" id="KW-1185">Reference proteome</keyword>
<reference evidence="3 4" key="1">
    <citation type="submission" date="2019-09" db="EMBL/GenBank/DDBJ databases">
        <title>Parvibaculum sedimenti sp. nov., isolated from sediment.</title>
        <authorList>
            <person name="Wang Y."/>
        </authorList>
    </citation>
    <scope>NUCLEOTIDE SEQUENCE [LARGE SCALE GENOMIC DNA]</scope>
    <source>
        <strain evidence="3 4">HXT-9</strain>
    </source>
</reference>
<evidence type="ECO:0000313" key="3">
    <source>
        <dbReference type="EMBL" id="KAB7740578.1"/>
    </source>
</evidence>
<dbReference type="Proteomes" id="UP000468901">
    <property type="component" value="Unassembled WGS sequence"/>
</dbReference>
<organism evidence="3 4">
    <name type="scientific">Parvibaculum sedimenti</name>
    <dbReference type="NCBI Taxonomy" id="2608632"/>
    <lineage>
        <taxon>Bacteria</taxon>
        <taxon>Pseudomonadati</taxon>
        <taxon>Pseudomonadota</taxon>
        <taxon>Alphaproteobacteria</taxon>
        <taxon>Hyphomicrobiales</taxon>
        <taxon>Parvibaculaceae</taxon>
        <taxon>Parvibaculum</taxon>
    </lineage>
</organism>
<evidence type="ECO:0000256" key="1">
    <source>
        <dbReference type="SAM" id="MobiDB-lite"/>
    </source>
</evidence>
<feature type="region of interest" description="Disordered" evidence="1">
    <location>
        <begin position="1"/>
        <end position="90"/>
    </location>
</feature>
<sequence length="427" mass="46006">MAVSSPAADSASAERAPRKGRRRRRARRGKASASGANAEVAKQSPKPAQRPAAPQTAGRAGSQGKAARPNGGGRRPEGQRGTRPGDEHLYGALDLGTNNCRLLIARRSRDGFKVVDAFSRIVRLGEGLTASGRLSDEAMNRATDALRVCAEKMKRRGVTRARLIATEACRRAANGAAFIERVKHDTGLDLEIVSNEDEAKLAVAGCAPLLDRECSSALVFDIGGGSTELIWVRQQGGGGSGDRPHIEDWTSLPCGVVTLAEGHGGIDISPELYDRMVDEVSERIAPFIARLRATRGTDGEESFHLLGTSGTVTTIAGVHLGLERYDRSRVDGIWITPGDVYRVTRDLLALDYQARAAHPCVGRERADLVLAGCAIFEAIAIAWPAERLRVADRGLREGILLSLMETDMARTRRRRRRRGARRAAAGE</sequence>
<gene>
    <name evidence="3" type="ORF">F2P47_07565</name>
</gene>